<dbReference type="EMBL" id="QQAV01000015">
    <property type="protein sequence ID" value="RDI18086.1"/>
    <property type="molecule type" value="Genomic_DNA"/>
</dbReference>
<dbReference type="Pfam" id="PF02353">
    <property type="entry name" value="CMAS"/>
    <property type="match status" value="1"/>
</dbReference>
<protein>
    <submittedName>
        <fullName evidence="7">Cyclopropane-fatty-acyl-phospholipid synthase</fullName>
    </submittedName>
</protein>
<gene>
    <name evidence="7" type="ORF">DFR41_1152</name>
</gene>
<evidence type="ECO:0000256" key="5">
    <source>
        <dbReference type="ARBA" id="ARBA00023098"/>
    </source>
</evidence>
<keyword evidence="2" id="KW-0489">Methyltransferase</keyword>
<dbReference type="STRING" id="433924.NS331_19745"/>
<reference evidence="7 8" key="1">
    <citation type="submission" date="2018-07" db="EMBL/GenBank/DDBJ databases">
        <title>Genomic Encyclopedia of Type Strains, Phase IV (KMG-IV): sequencing the most valuable type-strain genomes for metagenomic binning, comparative biology and taxonomic classification.</title>
        <authorList>
            <person name="Goeker M."/>
        </authorList>
    </citation>
    <scope>NUCLEOTIDE SEQUENCE [LARGE SCALE GENOMIC DNA]</scope>
    <source>
        <strain evidence="7 8">DSM 21352</strain>
    </source>
</reference>
<evidence type="ECO:0000256" key="3">
    <source>
        <dbReference type="ARBA" id="ARBA00022679"/>
    </source>
</evidence>
<evidence type="ECO:0000256" key="2">
    <source>
        <dbReference type="ARBA" id="ARBA00022603"/>
    </source>
</evidence>
<keyword evidence="5" id="KW-0443">Lipid metabolism</keyword>
<evidence type="ECO:0000313" key="8">
    <source>
        <dbReference type="Proteomes" id="UP000255265"/>
    </source>
</evidence>
<dbReference type="Gene3D" id="3.40.50.150">
    <property type="entry name" value="Vaccinia Virus protein VP39"/>
    <property type="match status" value="1"/>
</dbReference>
<dbReference type="SUPFAM" id="SSF53335">
    <property type="entry name" value="S-adenosyl-L-methionine-dependent methyltransferases"/>
    <property type="match status" value="1"/>
</dbReference>
<name>A0A370F813_9BURK</name>
<organism evidence="7 8">
    <name type="scientific">Pseudacidovorax intermedius</name>
    <dbReference type="NCBI Taxonomy" id="433924"/>
    <lineage>
        <taxon>Bacteria</taxon>
        <taxon>Pseudomonadati</taxon>
        <taxon>Pseudomonadota</taxon>
        <taxon>Betaproteobacteria</taxon>
        <taxon>Burkholderiales</taxon>
        <taxon>Comamonadaceae</taxon>
        <taxon>Pseudacidovorax</taxon>
    </lineage>
</organism>
<dbReference type="PANTHER" id="PTHR43667:SF2">
    <property type="entry name" value="FATTY ACID C-METHYL TRANSFERASE"/>
    <property type="match status" value="1"/>
</dbReference>
<comment type="similarity">
    <text evidence="1">Belongs to the CFA/CMAS family.</text>
</comment>
<sequence length="414" mass="46689">MTAPLDPSCDLTPPPDSRRPGLLAALLARRCIRPLLRQLKAGHLIVQLPHGERLEARGALPGPQALIRLHRWRPLLRLLAQGDLGLAIAYRDGEWSTPDLLAVLELGAANEAAWQGAIDGMRPARWLARLAHLRRDNSRSGSRDNIAFHYDLGNAFYERWLDPGLQYSSAIYAHDHETLEAAQARKLGRIVELLDVAPEQSVLEIGCGWGGLARQIAQAGALVTGLTLSTEQLRCAQDRAAQAGLQERVDLRLQDYRDVQGQFDRIVSIEMIEAVGEAWWPTYFQVLKDRLAAGGRVVIQAITIEESAFARYRAGADFIQRFIFPGGMLLTPTLMREHGERVGLRLAEVQRFGHSYALTLAEWRRRFMAQWASIQPLGFDERFHRLWEYYLAYCEAGFREGRIDVGLYVFEHGR</sequence>
<proteinExistence type="inferred from homology"/>
<keyword evidence="3" id="KW-0808">Transferase</keyword>
<evidence type="ECO:0000256" key="6">
    <source>
        <dbReference type="PIRSR" id="PIRSR003085-1"/>
    </source>
</evidence>
<dbReference type="GO" id="GO:0008168">
    <property type="term" value="F:methyltransferase activity"/>
    <property type="evidence" value="ECO:0007669"/>
    <property type="project" value="UniProtKB-KW"/>
</dbReference>
<evidence type="ECO:0000313" key="7">
    <source>
        <dbReference type="EMBL" id="RDI18086.1"/>
    </source>
</evidence>
<keyword evidence="8" id="KW-1185">Reference proteome</keyword>
<keyword evidence="4" id="KW-0949">S-adenosyl-L-methionine</keyword>
<accession>A0A370F813</accession>
<dbReference type="GO" id="GO:0008610">
    <property type="term" value="P:lipid biosynthetic process"/>
    <property type="evidence" value="ECO:0007669"/>
    <property type="project" value="InterPro"/>
</dbReference>
<evidence type="ECO:0000256" key="1">
    <source>
        <dbReference type="ARBA" id="ARBA00010815"/>
    </source>
</evidence>
<dbReference type="CDD" id="cd02440">
    <property type="entry name" value="AdoMet_MTases"/>
    <property type="match status" value="1"/>
</dbReference>
<dbReference type="InterPro" id="IPR029063">
    <property type="entry name" value="SAM-dependent_MTases_sf"/>
</dbReference>
<dbReference type="PIRSF" id="PIRSF003085">
    <property type="entry name" value="CMAS"/>
    <property type="match status" value="1"/>
</dbReference>
<dbReference type="PANTHER" id="PTHR43667">
    <property type="entry name" value="CYCLOPROPANE-FATTY-ACYL-PHOSPHOLIPID SYNTHASE"/>
    <property type="match status" value="1"/>
</dbReference>
<dbReference type="InterPro" id="IPR050723">
    <property type="entry name" value="CFA/CMAS"/>
</dbReference>
<dbReference type="RefSeq" id="WP_114804683.1">
    <property type="nucleotide sequence ID" value="NZ_QQAV01000015.1"/>
</dbReference>
<dbReference type="AlphaFoldDB" id="A0A370F813"/>
<evidence type="ECO:0000256" key="4">
    <source>
        <dbReference type="ARBA" id="ARBA00022691"/>
    </source>
</evidence>
<dbReference type="InterPro" id="IPR003333">
    <property type="entry name" value="CMAS"/>
</dbReference>
<dbReference type="GO" id="GO:0032259">
    <property type="term" value="P:methylation"/>
    <property type="evidence" value="ECO:0007669"/>
    <property type="project" value="UniProtKB-KW"/>
</dbReference>
<dbReference type="Proteomes" id="UP000255265">
    <property type="component" value="Unassembled WGS sequence"/>
</dbReference>
<feature type="active site" evidence="6">
    <location>
        <position position="394"/>
    </location>
</feature>
<dbReference type="OrthoDB" id="9782855at2"/>
<comment type="caution">
    <text evidence="7">The sequence shown here is derived from an EMBL/GenBank/DDBJ whole genome shotgun (WGS) entry which is preliminary data.</text>
</comment>